<dbReference type="PANTHER" id="PTHR46696:SF4">
    <property type="entry name" value="BIOTIN BIOSYNTHESIS CYTOCHROME P450"/>
    <property type="match status" value="1"/>
</dbReference>
<keyword evidence="7" id="KW-0503">Monooxygenase</keyword>
<evidence type="ECO:0000256" key="5">
    <source>
        <dbReference type="ARBA" id="ARBA00023002"/>
    </source>
</evidence>
<evidence type="ECO:0000256" key="6">
    <source>
        <dbReference type="ARBA" id="ARBA00023004"/>
    </source>
</evidence>
<evidence type="ECO:0000313" key="8">
    <source>
        <dbReference type="EMBL" id="ULN51350.1"/>
    </source>
</evidence>
<evidence type="ECO:0000256" key="1">
    <source>
        <dbReference type="ARBA" id="ARBA00001971"/>
    </source>
</evidence>
<evidence type="ECO:0000313" key="9">
    <source>
        <dbReference type="Proteomes" id="UP001055200"/>
    </source>
</evidence>
<evidence type="ECO:0000256" key="4">
    <source>
        <dbReference type="ARBA" id="ARBA00022723"/>
    </source>
</evidence>
<dbReference type="CDD" id="cd11033">
    <property type="entry name" value="CYP142-like"/>
    <property type="match status" value="1"/>
</dbReference>
<keyword evidence="5" id="KW-0560">Oxidoreductase</keyword>
<gene>
    <name evidence="8" type="ORF">MIU77_10470</name>
</gene>
<dbReference type="PANTHER" id="PTHR46696">
    <property type="entry name" value="P450, PUTATIVE (EUROFUNG)-RELATED"/>
    <property type="match status" value="1"/>
</dbReference>
<evidence type="ECO:0000256" key="7">
    <source>
        <dbReference type="ARBA" id="ARBA00023033"/>
    </source>
</evidence>
<dbReference type="InterPro" id="IPR002397">
    <property type="entry name" value="Cyt_P450_B"/>
</dbReference>
<dbReference type="Pfam" id="PF00067">
    <property type="entry name" value="p450"/>
    <property type="match status" value="1"/>
</dbReference>
<dbReference type="SUPFAM" id="SSF48264">
    <property type="entry name" value="Cytochrome P450"/>
    <property type="match status" value="1"/>
</dbReference>
<keyword evidence="9" id="KW-1185">Reference proteome</keyword>
<comment type="similarity">
    <text evidence="2">Belongs to the cytochrome P450 family.</text>
</comment>
<keyword evidence="6" id="KW-0408">Iron</keyword>
<dbReference type="EMBL" id="CP092365">
    <property type="protein sequence ID" value="ULN51350.1"/>
    <property type="molecule type" value="Genomic_DNA"/>
</dbReference>
<dbReference type="Gene3D" id="1.10.630.10">
    <property type="entry name" value="Cytochrome P450"/>
    <property type="match status" value="1"/>
</dbReference>
<keyword evidence="3" id="KW-0349">Heme</keyword>
<organism evidence="8 9">
    <name type="scientific">Mycolicibacillus parakoreensis</name>
    <dbReference type="NCBI Taxonomy" id="1069221"/>
    <lineage>
        <taxon>Bacteria</taxon>
        <taxon>Bacillati</taxon>
        <taxon>Actinomycetota</taxon>
        <taxon>Actinomycetes</taxon>
        <taxon>Mycobacteriales</taxon>
        <taxon>Mycobacteriaceae</taxon>
        <taxon>Mycolicibacillus</taxon>
    </lineage>
</organism>
<protein>
    <submittedName>
        <fullName evidence="8">Cytochrome P450</fullName>
    </submittedName>
</protein>
<accession>A0ABY3TUP1</accession>
<keyword evidence="4" id="KW-0479">Metal-binding</keyword>
<comment type="cofactor">
    <cofactor evidence="1">
        <name>heme</name>
        <dbReference type="ChEBI" id="CHEBI:30413"/>
    </cofactor>
</comment>
<dbReference type="Proteomes" id="UP001055200">
    <property type="component" value="Chromosome"/>
</dbReference>
<sequence>MPVTDLGNRSEAVRAFHPLNLSAQEFWTADFATRDATFAKLRAEPGVSWHPPASSVFPHEEPGYWAVTRHEDVKYVSLNNDIFCSGRGISVDPMPVEVQRAASFLLTMDPPEHTRYRKLISSAFTPRQIRLIDRQVQNNAAEIVDNLVTQLHDNQEVDFVAQCSAKLPMRTICDMIGIARENQEAVAYAVESLFSATDEDYSSFEEQATHALTQLGVLTDAGIDLARHRREVPREDLMTNIVNAEVDGHRLSDDEVGALTVLLSSAGNDTTKQTISHAFAALAAHPDQRAWLLEDFDGRIGPAVEEFVRWATPVLNFARHAVVDTELAGTPIRAGEKVALFYCSANRDESVFDRPHEFDIRRSPNHHLGFGGGGAHFCLGVHVARMELRHLFHELLTRLPAVEVGAPEYLHSNVIHGIKRMSVKLA</sequence>
<name>A0ABY3TUP1_9MYCO</name>
<dbReference type="PRINTS" id="PR00359">
    <property type="entry name" value="BP450"/>
</dbReference>
<reference evidence="8" key="1">
    <citation type="submission" date="2022-08" db="EMBL/GenBank/DDBJ databases">
        <title>Complete genome sequence of 14 non-tuberculosis mycobacteria type-strains.</title>
        <authorList>
            <person name="Igarashi Y."/>
            <person name="Osugi A."/>
            <person name="Mitarai S."/>
        </authorList>
    </citation>
    <scope>NUCLEOTIDE SEQUENCE</scope>
    <source>
        <strain evidence="8">DSM 45575</strain>
    </source>
</reference>
<dbReference type="InterPro" id="IPR036396">
    <property type="entry name" value="Cyt_P450_sf"/>
</dbReference>
<evidence type="ECO:0000256" key="2">
    <source>
        <dbReference type="ARBA" id="ARBA00010617"/>
    </source>
</evidence>
<dbReference type="InterPro" id="IPR001128">
    <property type="entry name" value="Cyt_P450"/>
</dbReference>
<dbReference type="RefSeq" id="WP_240169633.1">
    <property type="nucleotide sequence ID" value="NZ_CP092365.1"/>
</dbReference>
<evidence type="ECO:0000256" key="3">
    <source>
        <dbReference type="ARBA" id="ARBA00022617"/>
    </source>
</evidence>
<proteinExistence type="inferred from homology"/>